<dbReference type="Pfam" id="PF00348">
    <property type="entry name" value="polyprenyl_synt"/>
    <property type="match status" value="1"/>
</dbReference>
<evidence type="ECO:0000256" key="3">
    <source>
        <dbReference type="RuleBase" id="RU004466"/>
    </source>
</evidence>
<dbReference type="Gene3D" id="1.10.600.10">
    <property type="entry name" value="Farnesyl Diphosphate Synthase"/>
    <property type="match status" value="1"/>
</dbReference>
<evidence type="ECO:0000256" key="1">
    <source>
        <dbReference type="ARBA" id="ARBA00022723"/>
    </source>
</evidence>
<dbReference type="InterPro" id="IPR008949">
    <property type="entry name" value="Isoprenoid_synthase_dom_sf"/>
</dbReference>
<evidence type="ECO:0000313" key="4">
    <source>
        <dbReference type="EMBL" id="RKP27053.1"/>
    </source>
</evidence>
<dbReference type="GO" id="GO:0008299">
    <property type="term" value="P:isoprenoid biosynthetic process"/>
    <property type="evidence" value="ECO:0007669"/>
    <property type="project" value="InterPro"/>
</dbReference>
<evidence type="ECO:0000256" key="2">
    <source>
        <dbReference type="ARBA" id="ARBA00022842"/>
    </source>
</evidence>
<dbReference type="InterPro" id="IPR033749">
    <property type="entry name" value="Polyprenyl_synt_CS"/>
</dbReference>
<accession>A0A4P9Z3D1</accession>
<keyword evidence="1" id="KW-0479">Metal-binding</keyword>
<keyword evidence="3" id="KW-0808">Transferase</keyword>
<dbReference type="GO" id="GO:0046872">
    <property type="term" value="F:metal ion binding"/>
    <property type="evidence" value="ECO:0007669"/>
    <property type="project" value="UniProtKB-KW"/>
</dbReference>
<proteinExistence type="inferred from homology"/>
<sequence length="307" mass="35196">MTQSTISEERRETIDKLLLEPYHYLQEIRSKILAAFNQWLQVPEHELRVISRVTEMLHTASLLIDDIEDNSTLRRGVPVAHKIYGVPTVINTANFVYFIALNELQQLNNEHMTGIFTEELLNLHRGQGMEIHFRDTFTCPTFDEYQEIIMNKTGGLLRLAIRLLQAASPVDIDCVPLANLLGEHFQMRDDYINLKSDKYTDAKGFCEDLTEGKFSYPIIHSIRADSKNTQLLQILRQRTVEVEVKAYALTLMDKTDSFGHTVAAVRRLEQQIRGRIAEMGGNSKLEDIVNALAHVYKDAPGPREERN</sequence>
<dbReference type="InterPro" id="IPR000092">
    <property type="entry name" value="Polyprenyl_synt"/>
</dbReference>
<reference evidence="5" key="1">
    <citation type="journal article" date="2018" name="Nat. Microbiol.">
        <title>Leveraging single-cell genomics to expand the fungal tree of life.</title>
        <authorList>
            <person name="Ahrendt S.R."/>
            <person name="Quandt C.A."/>
            <person name="Ciobanu D."/>
            <person name="Clum A."/>
            <person name="Salamov A."/>
            <person name="Andreopoulos B."/>
            <person name="Cheng J.F."/>
            <person name="Woyke T."/>
            <person name="Pelin A."/>
            <person name="Henrissat B."/>
            <person name="Reynolds N.K."/>
            <person name="Benny G.L."/>
            <person name="Smith M.E."/>
            <person name="James T.Y."/>
            <person name="Grigoriev I.V."/>
        </authorList>
    </citation>
    <scope>NUCLEOTIDE SEQUENCE [LARGE SCALE GENOMIC DNA]</scope>
    <source>
        <strain evidence="5">Benny S71-1</strain>
    </source>
</reference>
<keyword evidence="2" id="KW-0460">Magnesium</keyword>
<dbReference type="SUPFAM" id="SSF48576">
    <property type="entry name" value="Terpenoid synthases"/>
    <property type="match status" value="1"/>
</dbReference>
<name>A0A4P9Z3D1_9FUNG</name>
<gene>
    <name evidence="4" type="ORF">SYNPS1DRAFT_32565</name>
</gene>
<dbReference type="PROSITE" id="PS00444">
    <property type="entry name" value="POLYPRENYL_SYNTHASE_2"/>
    <property type="match status" value="1"/>
</dbReference>
<dbReference type="PROSITE" id="PS00723">
    <property type="entry name" value="POLYPRENYL_SYNTHASE_1"/>
    <property type="match status" value="1"/>
</dbReference>
<dbReference type="AlphaFoldDB" id="A0A4P9Z3D1"/>
<organism evidence="4 5">
    <name type="scientific">Syncephalis pseudoplumigaleata</name>
    <dbReference type="NCBI Taxonomy" id="1712513"/>
    <lineage>
        <taxon>Eukaryota</taxon>
        <taxon>Fungi</taxon>
        <taxon>Fungi incertae sedis</taxon>
        <taxon>Zoopagomycota</taxon>
        <taxon>Zoopagomycotina</taxon>
        <taxon>Zoopagomycetes</taxon>
        <taxon>Zoopagales</taxon>
        <taxon>Piptocephalidaceae</taxon>
        <taxon>Syncephalis</taxon>
    </lineage>
</organism>
<dbReference type="SFLD" id="SFLDS00005">
    <property type="entry name" value="Isoprenoid_Synthase_Type_I"/>
    <property type="match status" value="1"/>
</dbReference>
<dbReference type="GO" id="GO:0004659">
    <property type="term" value="F:prenyltransferase activity"/>
    <property type="evidence" value="ECO:0007669"/>
    <property type="project" value="InterPro"/>
</dbReference>
<dbReference type="EMBL" id="KZ989280">
    <property type="protein sequence ID" value="RKP27053.1"/>
    <property type="molecule type" value="Genomic_DNA"/>
</dbReference>
<dbReference type="PANTHER" id="PTHR12001:SF44">
    <property type="entry name" value="GERANYLGERANYL PYROPHOSPHATE SYNTHASE"/>
    <property type="match status" value="1"/>
</dbReference>
<keyword evidence="5" id="KW-1185">Reference proteome</keyword>
<comment type="similarity">
    <text evidence="3">Belongs to the FPP/GGPP synthase family.</text>
</comment>
<dbReference type="CDD" id="cd00685">
    <property type="entry name" value="Trans_IPPS_HT"/>
    <property type="match status" value="1"/>
</dbReference>
<evidence type="ECO:0000313" key="5">
    <source>
        <dbReference type="Proteomes" id="UP000278143"/>
    </source>
</evidence>
<dbReference type="PANTHER" id="PTHR12001">
    <property type="entry name" value="GERANYLGERANYL PYROPHOSPHATE SYNTHASE"/>
    <property type="match status" value="1"/>
</dbReference>
<dbReference type="Proteomes" id="UP000278143">
    <property type="component" value="Unassembled WGS sequence"/>
</dbReference>
<dbReference type="OrthoDB" id="6921389at2759"/>
<protein>
    <submittedName>
        <fullName evidence="4">Geranylgeranyl pyrophosphate synthase</fullName>
    </submittedName>
</protein>